<feature type="transmembrane region" description="Helical" evidence="1">
    <location>
        <begin position="132"/>
        <end position="153"/>
    </location>
</feature>
<dbReference type="PANTHER" id="PTHR31685:SF3">
    <property type="entry name" value="INTEGRAL MEMBRANE PROTEIN (AFU_ORTHOLOGUE AFUA_6G12730)"/>
    <property type="match status" value="1"/>
</dbReference>
<dbReference type="Pfam" id="PF10348">
    <property type="entry name" value="DUF2427"/>
    <property type="match status" value="1"/>
</dbReference>
<dbReference type="KEGG" id="psco:LY89DRAFT_670144"/>
<keyword evidence="4" id="KW-1185">Reference proteome</keyword>
<feature type="transmembrane region" description="Helical" evidence="1">
    <location>
        <begin position="31"/>
        <end position="54"/>
    </location>
</feature>
<evidence type="ECO:0000313" key="3">
    <source>
        <dbReference type="EMBL" id="KUJ15592.1"/>
    </source>
</evidence>
<evidence type="ECO:0000313" key="4">
    <source>
        <dbReference type="Proteomes" id="UP000070700"/>
    </source>
</evidence>
<dbReference type="OrthoDB" id="10521088at2759"/>
<feature type="domain" description="DUF2427" evidence="2">
    <location>
        <begin position="20"/>
        <end position="109"/>
    </location>
</feature>
<keyword evidence="1" id="KW-0812">Transmembrane</keyword>
<reference evidence="3 4" key="1">
    <citation type="submission" date="2015-10" db="EMBL/GenBank/DDBJ databases">
        <title>Full genome of DAOMC 229536 Phialocephala scopiformis, a fungal endophyte of spruce producing the potent anti-insectan compound rugulosin.</title>
        <authorList>
            <consortium name="DOE Joint Genome Institute"/>
            <person name="Walker A.K."/>
            <person name="Frasz S.L."/>
            <person name="Seifert K.A."/>
            <person name="Miller J.D."/>
            <person name="Mondo S.J."/>
            <person name="Labutti K."/>
            <person name="Lipzen A."/>
            <person name="Dockter R."/>
            <person name="Kennedy M."/>
            <person name="Grigoriev I.V."/>
            <person name="Spatafora J.W."/>
        </authorList>
    </citation>
    <scope>NUCLEOTIDE SEQUENCE [LARGE SCALE GENOMIC DNA]</scope>
    <source>
        <strain evidence="3 4">CBS 120377</strain>
    </source>
</reference>
<sequence length="303" mass="33891">MAIWMISSHKLHNNTVPLETNYLDAQFHVAAALWVHIILMTAASIFMLPMIIVFRDRNHPWYIACRVATVISMVLGTAATYVEKNGLLSSSHGAMGYIVIFLVVAYLFNNVWHRRSSIPRLTNKVRLVFQHVIFAVLPILFYVEILLGVITLLGFCSSPYTQQCFGHLGIGSLYLLYFSFWAALVHNAWVISHPMLTSEVLDAAFLVPSALGLSRKLNTDSASLRRDADSVFKSIVFGHAWGYPWDDESVQHVAVGIFGLLATVIGTFSRDLGGKPKRNIFPGLVSHKTYLLWSVTDEPRSPV</sequence>
<keyword evidence="1" id="KW-0472">Membrane</keyword>
<gene>
    <name evidence="3" type="ORF">LY89DRAFT_670144</name>
</gene>
<dbReference type="GeneID" id="28822870"/>
<dbReference type="RefSeq" id="XP_018069947.1">
    <property type="nucleotide sequence ID" value="XM_018213144.1"/>
</dbReference>
<evidence type="ECO:0000256" key="1">
    <source>
        <dbReference type="SAM" id="Phobius"/>
    </source>
</evidence>
<dbReference type="AlphaFoldDB" id="A0A194X712"/>
<organism evidence="3 4">
    <name type="scientific">Mollisia scopiformis</name>
    <name type="common">Conifer needle endophyte fungus</name>
    <name type="synonym">Phialocephala scopiformis</name>
    <dbReference type="NCBI Taxonomy" id="149040"/>
    <lineage>
        <taxon>Eukaryota</taxon>
        <taxon>Fungi</taxon>
        <taxon>Dikarya</taxon>
        <taxon>Ascomycota</taxon>
        <taxon>Pezizomycotina</taxon>
        <taxon>Leotiomycetes</taxon>
        <taxon>Helotiales</taxon>
        <taxon>Mollisiaceae</taxon>
        <taxon>Mollisia</taxon>
    </lineage>
</organism>
<feature type="transmembrane region" description="Helical" evidence="1">
    <location>
        <begin position="61"/>
        <end position="82"/>
    </location>
</feature>
<dbReference type="EMBL" id="KQ947417">
    <property type="protein sequence ID" value="KUJ15592.1"/>
    <property type="molecule type" value="Genomic_DNA"/>
</dbReference>
<proteinExistence type="predicted"/>
<name>A0A194X712_MOLSC</name>
<feature type="transmembrane region" description="Helical" evidence="1">
    <location>
        <begin position="94"/>
        <end position="112"/>
    </location>
</feature>
<dbReference type="Proteomes" id="UP000070700">
    <property type="component" value="Unassembled WGS sequence"/>
</dbReference>
<dbReference type="InterPro" id="IPR018825">
    <property type="entry name" value="DUF2427"/>
</dbReference>
<protein>
    <recommendedName>
        <fullName evidence="2">DUF2427 domain-containing protein</fullName>
    </recommendedName>
</protein>
<feature type="transmembrane region" description="Helical" evidence="1">
    <location>
        <begin position="165"/>
        <end position="184"/>
    </location>
</feature>
<dbReference type="PANTHER" id="PTHR31685">
    <property type="entry name" value="INTEGRAL MEMBRANE PROTEIN (AFU_ORTHOLOGUE AFUA_6G12730)-RELATED"/>
    <property type="match status" value="1"/>
</dbReference>
<dbReference type="InParanoid" id="A0A194X712"/>
<evidence type="ECO:0000259" key="2">
    <source>
        <dbReference type="Pfam" id="PF10348"/>
    </source>
</evidence>
<keyword evidence="1" id="KW-1133">Transmembrane helix</keyword>
<accession>A0A194X712</accession>